<dbReference type="PRINTS" id="PR00081">
    <property type="entry name" value="GDHRDH"/>
</dbReference>
<dbReference type="GO" id="GO:0016616">
    <property type="term" value="F:oxidoreductase activity, acting on the CH-OH group of donors, NAD or NADP as acceptor"/>
    <property type="evidence" value="ECO:0007669"/>
    <property type="project" value="InterPro"/>
</dbReference>
<comment type="caution">
    <text evidence="3">The sequence shown here is derived from an EMBL/GenBank/DDBJ whole genome shotgun (WGS) entry which is preliminary data.</text>
</comment>
<evidence type="ECO:0000313" key="3">
    <source>
        <dbReference type="EMBL" id="KAJ9699577.1"/>
    </source>
</evidence>
<dbReference type="SUPFAM" id="SSF51735">
    <property type="entry name" value="NAD(P)-binding Rossmann-fold domains"/>
    <property type="match status" value="3"/>
</dbReference>
<dbReference type="AlphaFoldDB" id="A0AA39DZH1"/>
<dbReference type="InterPro" id="IPR002347">
    <property type="entry name" value="SDR_fam"/>
</dbReference>
<evidence type="ECO:0000256" key="1">
    <source>
        <dbReference type="ARBA" id="ARBA00006484"/>
    </source>
</evidence>
<evidence type="ECO:0008006" key="5">
    <source>
        <dbReference type="Google" id="ProtNLM"/>
    </source>
</evidence>
<evidence type="ECO:0000313" key="4">
    <source>
        <dbReference type="Proteomes" id="UP001168098"/>
    </source>
</evidence>
<dbReference type="PANTHER" id="PTHR43180:SF30">
    <property type="entry name" value="MOMILACTONE A SYNTHASE"/>
    <property type="match status" value="1"/>
</dbReference>
<sequence>MVSSSLLSSVARRLEGKVAVITGGAGGIGSCTAKLFCQYGAKVLIADIQDEKGHSICKDLGPTSASFVHCDVTKELDVGNAIDKAISKYGKLDIMFNNAGILGPYRPNILDNDAYEFENTMRVNVLGTFLGIKHAARVMAPAGRGSIINTASVCSVVGGVATHSYTSSKHAILGLTRNTAVELGKFGIRVNCVSPYLVPTSLSRKFMNLGEDDSFVNVYSNLKGVSLEVEDVAEAVLYLGSDDSKQLYPHLRHPSTHLSMASIPQISAAARRLQGKVALITGGASGIGESTARLFSRHGAKVVIADIQDNLGLSVCKDLSPTSASFVHCDVTNEKEVENAVNLAVATHGKLDIMFNNAGIGGEAKPHILDNGKTEFERILNVNVVGAFLGTKHAARVMIPAGNGSIITTASVCSTVGGGASHAYTSSKHAVVGLARNAAVELGKYGIRVNCVSPYLVATPLAKDFFKLDDDGAAGVYSNLKGKVLNAEDVAEAALYLAGIQAIGKGLSEGSFRNSHLSMASIPQISAAARRLQGKVALITGGASGIGESAARLFSRHGAKVVIADIQDDLGQSVCKELSNPTSASFVHCNVTSEKDVENAINVAVAKYGKLDIMFNNAGIVGEAKPNILDNDKTEFEKILNVNVVGAFLGTKHAARVMIPAGNGSIITTASVCSTVGGVASHAYTSSKHAVVGLARNAAVELGKYGIRVNCVSPYLVATPLAKDFFRLDDDGASGVYSNLKGKVLNPEDVAEAALYLASEESKYVSGHNLLIDGGFTIVNPAFGIF</sequence>
<dbReference type="InterPro" id="IPR036291">
    <property type="entry name" value="NAD(P)-bd_dom_sf"/>
</dbReference>
<dbReference type="Pfam" id="PF13561">
    <property type="entry name" value="adh_short_C2"/>
    <property type="match status" value="3"/>
</dbReference>
<reference evidence="3 4" key="1">
    <citation type="journal article" date="2023" name="BMC Biotechnol.">
        <title>Vitis rotundifolia cv Carlos genome sequencing.</title>
        <authorList>
            <person name="Huff M."/>
            <person name="Hulse-Kemp A."/>
            <person name="Scheffler B."/>
            <person name="Youngblood R."/>
            <person name="Simpson S."/>
            <person name="Babiker E."/>
            <person name="Staton M."/>
        </authorList>
    </citation>
    <scope>NUCLEOTIDE SEQUENCE [LARGE SCALE GENOMIC DNA]</scope>
    <source>
        <tissue evidence="3">Leaf</tissue>
    </source>
</reference>
<name>A0AA39DZH1_VITRO</name>
<dbReference type="CDD" id="cd05326">
    <property type="entry name" value="secoisolariciresinol-DH_like_SDR_c"/>
    <property type="match status" value="1"/>
</dbReference>
<dbReference type="NCBIfam" id="NF005559">
    <property type="entry name" value="PRK07231.1"/>
    <property type="match status" value="1"/>
</dbReference>
<dbReference type="InterPro" id="IPR045309">
    <property type="entry name" value="ABA2-like"/>
</dbReference>
<dbReference type="PANTHER" id="PTHR43180">
    <property type="entry name" value="3-OXOACYL-(ACYL-CARRIER-PROTEIN) REDUCTASE (AFU_ORTHOLOGUE AFUA_6G11210)"/>
    <property type="match status" value="1"/>
</dbReference>
<gene>
    <name evidence="3" type="ORF">PVL29_008257</name>
</gene>
<keyword evidence="2" id="KW-0560">Oxidoreductase</keyword>
<dbReference type="PRINTS" id="PR00080">
    <property type="entry name" value="SDRFAMILY"/>
</dbReference>
<dbReference type="EMBL" id="JARBHA010000006">
    <property type="protein sequence ID" value="KAJ9699577.1"/>
    <property type="molecule type" value="Genomic_DNA"/>
</dbReference>
<dbReference type="Gene3D" id="3.40.50.720">
    <property type="entry name" value="NAD(P)-binding Rossmann-like Domain"/>
    <property type="match status" value="3"/>
</dbReference>
<dbReference type="PROSITE" id="PS00061">
    <property type="entry name" value="ADH_SHORT"/>
    <property type="match status" value="3"/>
</dbReference>
<evidence type="ECO:0000256" key="2">
    <source>
        <dbReference type="ARBA" id="ARBA00023002"/>
    </source>
</evidence>
<keyword evidence="4" id="KW-1185">Reference proteome</keyword>
<protein>
    <recommendedName>
        <fullName evidence="5">Secoisolariciresinol dehydrogenase</fullName>
    </recommendedName>
</protein>
<proteinExistence type="inferred from homology"/>
<organism evidence="3 4">
    <name type="scientific">Vitis rotundifolia</name>
    <name type="common">Muscadine grape</name>
    <dbReference type="NCBI Taxonomy" id="103349"/>
    <lineage>
        <taxon>Eukaryota</taxon>
        <taxon>Viridiplantae</taxon>
        <taxon>Streptophyta</taxon>
        <taxon>Embryophyta</taxon>
        <taxon>Tracheophyta</taxon>
        <taxon>Spermatophyta</taxon>
        <taxon>Magnoliopsida</taxon>
        <taxon>eudicotyledons</taxon>
        <taxon>Gunneridae</taxon>
        <taxon>Pentapetalae</taxon>
        <taxon>rosids</taxon>
        <taxon>Vitales</taxon>
        <taxon>Vitaceae</taxon>
        <taxon>Viteae</taxon>
        <taxon>Vitis</taxon>
    </lineage>
</organism>
<comment type="similarity">
    <text evidence="1">Belongs to the short-chain dehydrogenases/reductases (SDR) family.</text>
</comment>
<dbReference type="InterPro" id="IPR020904">
    <property type="entry name" value="Sc_DH/Rdtase_CS"/>
</dbReference>
<dbReference type="Proteomes" id="UP001168098">
    <property type="component" value="Unassembled WGS sequence"/>
</dbReference>
<accession>A0AA39DZH1</accession>
<dbReference type="FunFam" id="3.40.50.720:FF:000084">
    <property type="entry name" value="Short-chain dehydrogenase reductase"/>
    <property type="match status" value="3"/>
</dbReference>